<dbReference type="GO" id="GO:0030968">
    <property type="term" value="P:endoplasmic reticulum unfolded protein response"/>
    <property type="evidence" value="ECO:0007669"/>
    <property type="project" value="TreeGrafter"/>
</dbReference>
<evidence type="ECO:0000256" key="5">
    <source>
        <dbReference type="ARBA" id="ARBA00023230"/>
    </source>
</evidence>
<keyword evidence="4 7" id="KW-0472">Membrane</keyword>
<evidence type="ECO:0000259" key="8">
    <source>
        <dbReference type="PROSITE" id="PS50053"/>
    </source>
</evidence>
<protein>
    <recommendedName>
        <fullName evidence="8">Ubiquitin-like domain-containing protein</fullName>
    </recommendedName>
</protein>
<dbReference type="InterPro" id="IPR000626">
    <property type="entry name" value="Ubiquitin-like_dom"/>
</dbReference>
<dbReference type="InterPro" id="IPR039751">
    <property type="entry name" value="HERPUD1/2"/>
</dbReference>
<comment type="subcellular location">
    <subcellularLocation>
        <location evidence="1">Membrane</location>
    </subcellularLocation>
</comment>
<evidence type="ECO:0000313" key="10">
    <source>
        <dbReference type="Proteomes" id="UP001152747"/>
    </source>
</evidence>
<dbReference type="SMART" id="SM00213">
    <property type="entry name" value="UBQ"/>
    <property type="match status" value="1"/>
</dbReference>
<evidence type="ECO:0000256" key="3">
    <source>
        <dbReference type="ARBA" id="ARBA00022989"/>
    </source>
</evidence>
<comment type="caution">
    <text evidence="9">The sequence shown here is derived from an EMBL/GenBank/DDBJ whole genome shotgun (WGS) entry which is preliminary data.</text>
</comment>
<name>A0A9P1MWC0_9PELO</name>
<feature type="compositionally biased region" description="Low complexity" evidence="6">
    <location>
        <begin position="277"/>
        <end position="291"/>
    </location>
</feature>
<dbReference type="SUPFAM" id="SSF54236">
    <property type="entry name" value="Ubiquitin-like"/>
    <property type="match status" value="1"/>
</dbReference>
<feature type="compositionally biased region" description="Low complexity" evidence="6">
    <location>
        <begin position="257"/>
        <end position="268"/>
    </location>
</feature>
<dbReference type="Gene3D" id="3.10.20.90">
    <property type="entry name" value="Phosphatidylinositol 3-kinase Catalytic Subunit, Chain A, domain 1"/>
    <property type="match status" value="1"/>
</dbReference>
<organism evidence="9 10">
    <name type="scientific">Caenorhabditis angaria</name>
    <dbReference type="NCBI Taxonomy" id="860376"/>
    <lineage>
        <taxon>Eukaryota</taxon>
        <taxon>Metazoa</taxon>
        <taxon>Ecdysozoa</taxon>
        <taxon>Nematoda</taxon>
        <taxon>Chromadorea</taxon>
        <taxon>Rhabditida</taxon>
        <taxon>Rhabditina</taxon>
        <taxon>Rhabditomorpha</taxon>
        <taxon>Rhabditoidea</taxon>
        <taxon>Rhabditidae</taxon>
        <taxon>Peloderinae</taxon>
        <taxon>Caenorhabditis</taxon>
    </lineage>
</organism>
<keyword evidence="3 7" id="KW-1133">Transmembrane helix</keyword>
<dbReference type="EMBL" id="CANHGI010000001">
    <property type="protein sequence ID" value="CAI5439223.1"/>
    <property type="molecule type" value="Genomic_DNA"/>
</dbReference>
<feature type="compositionally biased region" description="Low complexity" evidence="6">
    <location>
        <begin position="98"/>
        <end position="111"/>
    </location>
</feature>
<dbReference type="PROSITE" id="PS50053">
    <property type="entry name" value="UBIQUITIN_2"/>
    <property type="match status" value="1"/>
</dbReference>
<dbReference type="PANTHER" id="PTHR12943">
    <property type="entry name" value="HOMOCYSTEINE-RESPONSIVE ENDOPLASMIC RETICULUM-RESIDENT UNIQUITIN-LIKE DOMAIN HERPUD PROTEIN FAMILY MEMBER"/>
    <property type="match status" value="1"/>
</dbReference>
<evidence type="ECO:0000256" key="1">
    <source>
        <dbReference type="ARBA" id="ARBA00004370"/>
    </source>
</evidence>
<dbReference type="FunFam" id="3.10.20.90:FF:000046">
    <property type="entry name" value="Homocysteine-responsive endoplasmic reticulum-resident ubiquitin-like domain member 2 protein"/>
    <property type="match status" value="1"/>
</dbReference>
<feature type="region of interest" description="Disordered" evidence="6">
    <location>
        <begin position="257"/>
        <end position="325"/>
    </location>
</feature>
<evidence type="ECO:0000256" key="4">
    <source>
        <dbReference type="ARBA" id="ARBA00023136"/>
    </source>
</evidence>
<feature type="domain" description="Ubiquitin-like" evidence="8">
    <location>
        <begin position="7"/>
        <end position="68"/>
    </location>
</feature>
<dbReference type="AlphaFoldDB" id="A0A9P1MWC0"/>
<evidence type="ECO:0000256" key="7">
    <source>
        <dbReference type="SAM" id="Phobius"/>
    </source>
</evidence>
<keyword evidence="5" id="KW-0834">Unfolded protein response</keyword>
<evidence type="ECO:0000256" key="6">
    <source>
        <dbReference type="SAM" id="MobiDB-lite"/>
    </source>
</evidence>
<feature type="compositionally biased region" description="Low complexity" evidence="6">
    <location>
        <begin position="313"/>
        <end position="325"/>
    </location>
</feature>
<dbReference type="InterPro" id="IPR029071">
    <property type="entry name" value="Ubiquitin-like_domsf"/>
</dbReference>
<reference evidence="9" key="1">
    <citation type="submission" date="2022-11" db="EMBL/GenBank/DDBJ databases">
        <authorList>
            <person name="Kikuchi T."/>
        </authorList>
    </citation>
    <scope>NUCLEOTIDE SEQUENCE</scope>
    <source>
        <strain evidence="9">PS1010</strain>
    </source>
</reference>
<accession>A0A9P1MWC0</accession>
<gene>
    <name evidence="9" type="ORF">CAMP_LOCUS1860</name>
</gene>
<keyword evidence="2 7" id="KW-0812">Transmembrane</keyword>
<dbReference type="Proteomes" id="UP001152747">
    <property type="component" value="Unassembled WGS sequence"/>
</dbReference>
<dbReference type="OrthoDB" id="21589at2759"/>
<evidence type="ECO:0000256" key="2">
    <source>
        <dbReference type="ARBA" id="ARBA00022692"/>
    </source>
</evidence>
<feature type="region of interest" description="Disordered" evidence="6">
    <location>
        <begin position="97"/>
        <end position="117"/>
    </location>
</feature>
<evidence type="ECO:0000313" key="9">
    <source>
        <dbReference type="EMBL" id="CAI5439223.1"/>
    </source>
</evidence>
<proteinExistence type="predicted"/>
<keyword evidence="10" id="KW-1185">Reference proteome</keyword>
<dbReference type="PANTHER" id="PTHR12943:SF27">
    <property type="entry name" value="HOMOCYSTEINE-INDUCED ENDOPLASMIC RETICULUM PROTEIN, ISOFORM A"/>
    <property type="match status" value="1"/>
</dbReference>
<dbReference type="GO" id="GO:0016020">
    <property type="term" value="C:membrane"/>
    <property type="evidence" value="ECO:0007669"/>
    <property type="project" value="UniProtKB-SubCell"/>
</dbReference>
<sequence>MSGEEEVELIIRSAYQSADDLTFSCPKTWTIRQIKEHVRNVLESHPAISTQRLIFSGASLRDEQIIYDILSRSVVDGAQIFHLVIAQPYVTQEVRQRTTQASSNATQAAPPTVTPNAPSSLTWEQWWAQYGQNTNQAQAQYYQYYNEYMRHYYAQQYYMSYAAAAASQTPAPAAQVAAPQNQAAAAPPGERVDALEMFYRLFKLVLLFSAVLLYSSFERFLLVLVAALFIYFIQIRRNQARNRAAIAARDLAQQNAVNNNNNGENQTNPPTTTSASENDAGNASGEGNNAAENEEEDSLDSPPREMAPPPPTSSSISPPTSPDSPTGMQIFFSACYSFITSFFTSLVPDHPLPVDLN</sequence>
<feature type="transmembrane region" description="Helical" evidence="7">
    <location>
        <begin position="204"/>
        <end position="233"/>
    </location>
</feature>